<evidence type="ECO:0000313" key="2">
    <source>
        <dbReference type="EMBL" id="STP06461.1"/>
    </source>
</evidence>
<dbReference type="EMBL" id="UGHV01000001">
    <property type="protein sequence ID" value="STO96232.1"/>
    <property type="molecule type" value="Genomic_DNA"/>
</dbReference>
<proteinExistence type="predicted"/>
<evidence type="ECO:0000313" key="3">
    <source>
        <dbReference type="Proteomes" id="UP000254841"/>
    </source>
</evidence>
<dbReference type="RefSeq" id="WP_115010609.1">
    <property type="nucleotide sequence ID" value="NZ_UGHV01000001.1"/>
</dbReference>
<accession>A0A377JL63</accession>
<dbReference type="OrthoDB" id="5322718at2"/>
<gene>
    <name evidence="1" type="ORF">NCTC12410_00041</name>
    <name evidence="2" type="ORF">NCTC12410_02000</name>
</gene>
<reference evidence="2 3" key="1">
    <citation type="submission" date="2018-06" db="EMBL/GenBank/DDBJ databases">
        <authorList>
            <consortium name="Pathogen Informatics"/>
            <person name="Doyle S."/>
        </authorList>
    </citation>
    <scope>NUCLEOTIDE SEQUENCE [LARGE SCALE GENOMIC DNA]</scope>
    <source>
        <strain evidence="2 3">NCTC12410</strain>
    </source>
</reference>
<evidence type="ECO:0000313" key="1">
    <source>
        <dbReference type="EMBL" id="STO96232.1"/>
    </source>
</evidence>
<protein>
    <submittedName>
        <fullName evidence="2">Uncharacterized protein</fullName>
    </submittedName>
</protein>
<sequence>MQTILLQLRSRLRDTDYERLSFSDTELGDVILQAQSKIIYELCTNIGHFRQELGERDSTLELEAPVLEIIHAKFNGKACDLKSYTQALKHPPSSPTLIALSPRAYTIAPFTSGVLEIWANTDTNEREVILDPLYHRALVLGALVIVLEIETNASNLDRVGFYTKLYEKECDKLRAITNASREKRAFITPFIKA</sequence>
<name>A0A377JL63_9HELI</name>
<dbReference type="AlphaFoldDB" id="A0A377JL63"/>
<dbReference type="Proteomes" id="UP000254841">
    <property type="component" value="Unassembled WGS sequence"/>
</dbReference>
<organism evidence="2 3">
    <name type="scientific">Helicobacter canis</name>
    <dbReference type="NCBI Taxonomy" id="29419"/>
    <lineage>
        <taxon>Bacteria</taxon>
        <taxon>Pseudomonadati</taxon>
        <taxon>Campylobacterota</taxon>
        <taxon>Epsilonproteobacteria</taxon>
        <taxon>Campylobacterales</taxon>
        <taxon>Helicobacteraceae</taxon>
        <taxon>Helicobacter</taxon>
    </lineage>
</organism>
<dbReference type="EMBL" id="UGHV01000003">
    <property type="protein sequence ID" value="STP06461.1"/>
    <property type="molecule type" value="Genomic_DNA"/>
</dbReference>